<dbReference type="PANTHER" id="PTHR44169:SF6">
    <property type="entry name" value="NADPH-DEPENDENT 1-ACYLDIHYDROXYACETONE PHOSPHATE REDUCTASE"/>
    <property type="match status" value="1"/>
</dbReference>
<dbReference type="GO" id="GO:0004806">
    <property type="term" value="F:triacylglycerol lipase activity"/>
    <property type="evidence" value="ECO:0007669"/>
    <property type="project" value="TreeGrafter"/>
</dbReference>
<dbReference type="InterPro" id="IPR036291">
    <property type="entry name" value="NAD(P)-bd_dom_sf"/>
</dbReference>
<protein>
    <submittedName>
        <fullName evidence="3">NADPH-dependent 1-acyldihydroxyacetone phosphate reductase</fullName>
    </submittedName>
</protein>
<dbReference type="Proteomes" id="UP000078576">
    <property type="component" value="Unassembled WGS sequence"/>
</dbReference>
<name>A0A194UWT1_CYTMA</name>
<dbReference type="Pfam" id="PF00106">
    <property type="entry name" value="adh_short"/>
    <property type="match status" value="2"/>
</dbReference>
<evidence type="ECO:0000313" key="3">
    <source>
        <dbReference type="EMBL" id="KUI56150.1"/>
    </source>
</evidence>
<dbReference type="PRINTS" id="PR00081">
    <property type="entry name" value="GDHRDH"/>
</dbReference>
<gene>
    <name evidence="3" type="ORF">VP1G_03478</name>
</gene>
<evidence type="ECO:0000313" key="4">
    <source>
        <dbReference type="Proteomes" id="UP000078576"/>
    </source>
</evidence>
<reference evidence="4" key="1">
    <citation type="submission" date="2014-12" db="EMBL/GenBank/DDBJ databases">
        <title>Genome Sequence of Valsa Canker Pathogens Uncovers a Specific Adaption of Colonization on Woody Bark.</title>
        <authorList>
            <person name="Yin Z."/>
            <person name="Liu H."/>
            <person name="Gao X."/>
            <person name="Li Z."/>
            <person name="Song N."/>
            <person name="Ke X."/>
            <person name="Dai Q."/>
            <person name="Wu Y."/>
            <person name="Sun Y."/>
            <person name="Xu J.-R."/>
            <person name="Kang Z.K."/>
            <person name="Wang L."/>
            <person name="Huang L."/>
        </authorList>
    </citation>
    <scope>NUCLEOTIDE SEQUENCE [LARGE SCALE GENOMIC DNA]</scope>
    <source>
        <strain evidence="4">SXYL134</strain>
    </source>
</reference>
<dbReference type="AlphaFoldDB" id="A0A194UWT1"/>
<dbReference type="GO" id="GO:0000140">
    <property type="term" value="F:acylglycerone-phosphate reductase (NADP+) activity"/>
    <property type="evidence" value="ECO:0007669"/>
    <property type="project" value="TreeGrafter"/>
</dbReference>
<dbReference type="OrthoDB" id="2102561at2759"/>
<dbReference type="PANTHER" id="PTHR44169">
    <property type="entry name" value="NADPH-DEPENDENT 1-ACYLDIHYDROXYACETONE PHOSPHATE REDUCTASE"/>
    <property type="match status" value="1"/>
</dbReference>
<dbReference type="Gene3D" id="3.40.50.720">
    <property type="entry name" value="NAD(P)-binding Rossmann-like Domain"/>
    <property type="match status" value="2"/>
</dbReference>
<dbReference type="GO" id="GO:0019433">
    <property type="term" value="P:triglyceride catabolic process"/>
    <property type="evidence" value="ECO:0007669"/>
    <property type="project" value="TreeGrafter"/>
</dbReference>
<dbReference type="GO" id="GO:0006654">
    <property type="term" value="P:phosphatidic acid biosynthetic process"/>
    <property type="evidence" value="ECO:0007669"/>
    <property type="project" value="TreeGrafter"/>
</dbReference>
<evidence type="ECO:0000256" key="1">
    <source>
        <dbReference type="ARBA" id="ARBA00006484"/>
    </source>
</evidence>
<accession>A0A194UWT1</accession>
<dbReference type="EMBL" id="KN714686">
    <property type="protein sequence ID" value="KUI56150.1"/>
    <property type="molecule type" value="Genomic_DNA"/>
</dbReference>
<dbReference type="SUPFAM" id="SSF51735">
    <property type="entry name" value="NAD(P)-binding Rossmann-fold domains"/>
    <property type="match status" value="1"/>
</dbReference>
<dbReference type="STRING" id="694573.A0A194UWT1"/>
<comment type="similarity">
    <text evidence="1">Belongs to the short-chain dehydrogenases/reductases (SDR) family.</text>
</comment>
<organism evidence="3 4">
    <name type="scientific">Cytospora mali</name>
    <name type="common">Apple Valsa canker fungus</name>
    <name type="synonym">Valsa mali</name>
    <dbReference type="NCBI Taxonomy" id="578113"/>
    <lineage>
        <taxon>Eukaryota</taxon>
        <taxon>Fungi</taxon>
        <taxon>Dikarya</taxon>
        <taxon>Ascomycota</taxon>
        <taxon>Pezizomycotina</taxon>
        <taxon>Sordariomycetes</taxon>
        <taxon>Sordariomycetidae</taxon>
        <taxon>Diaporthales</taxon>
        <taxon>Cytosporaceae</taxon>
        <taxon>Cytospora</taxon>
    </lineage>
</organism>
<dbReference type="InterPro" id="IPR002347">
    <property type="entry name" value="SDR_fam"/>
</dbReference>
<dbReference type="GO" id="GO:0005783">
    <property type="term" value="C:endoplasmic reticulum"/>
    <property type="evidence" value="ECO:0007669"/>
    <property type="project" value="TreeGrafter"/>
</dbReference>
<proteinExistence type="inferred from homology"/>
<dbReference type="GO" id="GO:0005811">
    <property type="term" value="C:lipid droplet"/>
    <property type="evidence" value="ECO:0007669"/>
    <property type="project" value="TreeGrafter"/>
</dbReference>
<keyword evidence="4" id="KW-1185">Reference proteome</keyword>
<evidence type="ECO:0000256" key="2">
    <source>
        <dbReference type="ARBA" id="ARBA00023002"/>
    </source>
</evidence>
<keyword evidence="2" id="KW-0560">Oxidoreductase</keyword>
<sequence>MSPPKAILVTGCSAGGIGAAIVSTLAKHDHHVFATARNTSKIPEELTSLPNATVLELDVSSTAGYAAPVLDIDIAKAQRVYDVNVWGPVRTIQAFADLLIASRGRIVNLSTVGSVVNTPWISAYASSKAALGNISETLRLELSPFGVSVVIIMAGVVTSQFHENDSPQPASGLALRGY</sequence>